<dbReference type="Gene3D" id="1.10.10.10">
    <property type="entry name" value="Winged helix-like DNA-binding domain superfamily/Winged helix DNA-binding domain"/>
    <property type="match status" value="2"/>
</dbReference>
<dbReference type="Pfam" id="PF07553">
    <property type="entry name" value="Lipoprotein_Ltp"/>
    <property type="match status" value="1"/>
</dbReference>
<keyword evidence="2" id="KW-0472">Membrane</keyword>
<gene>
    <name evidence="4" type="ORF">CIG21_01645</name>
</gene>
<evidence type="ECO:0000259" key="3">
    <source>
        <dbReference type="Pfam" id="PF07553"/>
    </source>
</evidence>
<dbReference type="EMBL" id="NQMQ01000002">
    <property type="protein sequence ID" value="PAJ70912.1"/>
    <property type="molecule type" value="Genomic_DNA"/>
</dbReference>
<feature type="transmembrane region" description="Helical" evidence="2">
    <location>
        <begin position="46"/>
        <end position="65"/>
    </location>
</feature>
<dbReference type="Proteomes" id="UP000215771">
    <property type="component" value="Unassembled WGS sequence"/>
</dbReference>
<dbReference type="RefSeq" id="WP_095275378.1">
    <property type="nucleotide sequence ID" value="NZ_CP047655.1"/>
</dbReference>
<keyword evidence="2" id="KW-0812">Transmembrane</keyword>
<comment type="caution">
    <text evidence="4">The sequence shown here is derived from an EMBL/GenBank/DDBJ whole genome shotgun (WGS) entry which is preliminary data.</text>
</comment>
<protein>
    <recommendedName>
        <fullName evidence="3">Putative host cell surface-exposed lipoprotein Ltp-like HTH region domain-containing protein</fullName>
    </recommendedName>
</protein>
<sequence length="185" mass="19690">MSSPVNPSDSRADDTAGAARPSSPYPLQGAQDNEADARPRSTTAQWATVIVLALIGFGLLGWLLLSDNDDETAPTTDTPVSANATAGANATGAQAEALKAAEVHLNGQAMSEENLYTLLRDTDGFDRETASYAVDHLDADFNQLALQVAQQMEEDGTSRSELTKALTEGPEHFTREQAEFAVEHL</sequence>
<proteinExistence type="predicted"/>
<evidence type="ECO:0000256" key="1">
    <source>
        <dbReference type="SAM" id="MobiDB-lite"/>
    </source>
</evidence>
<evidence type="ECO:0000256" key="2">
    <source>
        <dbReference type="SAM" id="Phobius"/>
    </source>
</evidence>
<accession>A0A269PFR3</accession>
<evidence type="ECO:0000313" key="5">
    <source>
        <dbReference type="Proteomes" id="UP000215771"/>
    </source>
</evidence>
<name>A0A269PFR3_9CORY</name>
<evidence type="ECO:0000313" key="4">
    <source>
        <dbReference type="EMBL" id="PAJ70912.1"/>
    </source>
</evidence>
<dbReference type="InterPro" id="IPR011434">
    <property type="entry name" value="Ltp-like_HTH"/>
</dbReference>
<dbReference type="InterPro" id="IPR036388">
    <property type="entry name" value="WH-like_DNA-bd_sf"/>
</dbReference>
<keyword evidence="2" id="KW-1133">Transmembrane helix</keyword>
<reference evidence="4 5" key="1">
    <citation type="submission" date="2017-08" db="EMBL/GenBank/DDBJ databases">
        <authorList>
            <person name="de Groot N.N."/>
        </authorList>
    </citation>
    <scope>NUCLEOTIDE SEQUENCE [LARGE SCALE GENOMIC DNA]</scope>
    <source>
        <strain evidence="4 5">NBT06-6</strain>
    </source>
</reference>
<organism evidence="4 5">
    <name type="scientific">Corynebacterium hadale</name>
    <dbReference type="NCBI Taxonomy" id="2026255"/>
    <lineage>
        <taxon>Bacteria</taxon>
        <taxon>Bacillati</taxon>
        <taxon>Actinomycetota</taxon>
        <taxon>Actinomycetes</taxon>
        <taxon>Mycobacteriales</taxon>
        <taxon>Corynebacteriaceae</taxon>
        <taxon>Corynebacterium</taxon>
    </lineage>
</organism>
<feature type="region of interest" description="Disordered" evidence="1">
    <location>
        <begin position="1"/>
        <end position="40"/>
    </location>
</feature>
<dbReference type="AlphaFoldDB" id="A0A269PFR3"/>
<feature type="domain" description="Putative host cell surface-exposed lipoprotein Ltp-like HTH region" evidence="3">
    <location>
        <begin position="94"/>
        <end position="137"/>
    </location>
</feature>